<dbReference type="PANTHER" id="PTHR12982:SF0">
    <property type="entry name" value="PHOSPHATIDYLINOSITOL N-ACETYLGLUCOSAMINYLTRANSFERASE SUBUNIT C"/>
    <property type="match status" value="1"/>
</dbReference>
<keyword evidence="6 9" id="KW-1133">Transmembrane helix</keyword>
<evidence type="ECO:0000313" key="10">
    <source>
        <dbReference type="EMBL" id="KAF2265411.1"/>
    </source>
</evidence>
<comment type="subcellular location">
    <subcellularLocation>
        <location evidence="1">Membrane</location>
        <topology evidence="1">Multi-pass membrane protein</topology>
    </subcellularLocation>
</comment>
<proteinExistence type="inferred from homology"/>
<protein>
    <submittedName>
        <fullName evidence="10">Phosphatidylinositol N-acetylglucosaminyltransferas-like protein subunit C</fullName>
    </submittedName>
</protein>
<comment type="similarity">
    <text evidence="3">Belongs to the PIGC family.</text>
</comment>
<feature type="transmembrane region" description="Helical" evidence="9">
    <location>
        <begin position="340"/>
        <end position="360"/>
    </location>
</feature>
<dbReference type="Pfam" id="PF06432">
    <property type="entry name" value="GPI2"/>
    <property type="match status" value="1"/>
</dbReference>
<dbReference type="Proteomes" id="UP000800093">
    <property type="component" value="Unassembled WGS sequence"/>
</dbReference>
<evidence type="ECO:0000256" key="2">
    <source>
        <dbReference type="ARBA" id="ARBA00004687"/>
    </source>
</evidence>
<keyword evidence="7 9" id="KW-0472">Membrane</keyword>
<name>A0A9P4KB39_9PLEO</name>
<dbReference type="OrthoDB" id="196709at2759"/>
<keyword evidence="5 9" id="KW-0812">Transmembrane</keyword>
<feature type="transmembrane region" description="Helical" evidence="9">
    <location>
        <begin position="366"/>
        <end position="390"/>
    </location>
</feature>
<evidence type="ECO:0000256" key="5">
    <source>
        <dbReference type="ARBA" id="ARBA00022692"/>
    </source>
</evidence>
<dbReference type="EMBL" id="ML986607">
    <property type="protein sequence ID" value="KAF2265411.1"/>
    <property type="molecule type" value="Genomic_DNA"/>
</dbReference>
<reference evidence="11" key="1">
    <citation type="journal article" date="2020" name="Stud. Mycol.">
        <title>101 Dothideomycetes genomes: A test case for predicting lifestyles and emergence of pathogens.</title>
        <authorList>
            <person name="Haridas S."/>
            <person name="Albert R."/>
            <person name="Binder M."/>
            <person name="Bloem J."/>
            <person name="LaButti K."/>
            <person name="Salamov A."/>
            <person name="Andreopoulos B."/>
            <person name="Baker S."/>
            <person name="Barry K."/>
            <person name="Bills G."/>
            <person name="Bluhm B."/>
            <person name="Cannon C."/>
            <person name="Castanera R."/>
            <person name="Culley D."/>
            <person name="Daum C."/>
            <person name="Ezra D."/>
            <person name="Gonzalez J."/>
            <person name="Henrissat B."/>
            <person name="Kuo A."/>
            <person name="Liang C."/>
            <person name="Lipzen A."/>
            <person name="Lutzoni F."/>
            <person name="Magnuson J."/>
            <person name="Mondo S."/>
            <person name="Nolan M."/>
            <person name="Ohm R."/>
            <person name="Pangilinan J."/>
            <person name="Park H.-J."/>
            <person name="Ramirez L."/>
            <person name="Alfaro M."/>
            <person name="Sun H."/>
            <person name="Tritt A."/>
            <person name="Yoshinaga Y."/>
            <person name="Zwiers L.-H."/>
            <person name="Turgeon B."/>
            <person name="Goodwin S."/>
            <person name="Spatafora J."/>
            <person name="Crous P."/>
            <person name="Grigoriev I."/>
        </authorList>
    </citation>
    <scope>NUCLEOTIDE SEQUENCE [LARGE SCALE GENOMIC DNA]</scope>
    <source>
        <strain evidence="11">CBS 304.66</strain>
    </source>
</reference>
<evidence type="ECO:0000256" key="7">
    <source>
        <dbReference type="ARBA" id="ARBA00023136"/>
    </source>
</evidence>
<evidence type="ECO:0000256" key="3">
    <source>
        <dbReference type="ARBA" id="ARBA00008321"/>
    </source>
</evidence>
<organism evidence="10 11">
    <name type="scientific">Lojkania enalia</name>
    <dbReference type="NCBI Taxonomy" id="147567"/>
    <lineage>
        <taxon>Eukaryota</taxon>
        <taxon>Fungi</taxon>
        <taxon>Dikarya</taxon>
        <taxon>Ascomycota</taxon>
        <taxon>Pezizomycotina</taxon>
        <taxon>Dothideomycetes</taxon>
        <taxon>Pleosporomycetidae</taxon>
        <taxon>Pleosporales</taxon>
        <taxon>Pleosporales incertae sedis</taxon>
        <taxon>Lojkania</taxon>
    </lineage>
</organism>
<comment type="pathway">
    <text evidence="2">Glycolipid biosynthesis; glycosylphosphatidylinositol-anchor biosynthesis.</text>
</comment>
<sequence>MGAIDATGLSVRKRREKNRTRSASRRRKGHYKKLLWFKQPFPDNYTDEETFLDHLQRNPRLQPYEFWSLMADSTVIVQHVASVAIFCCSFVAIVQERVSPVSLVTWASFCTVLGWLVWDYWMGQGEDGAAKSKAVPIATGNGLSEDISSASSTGSVKEAHGLGLTLGEGPNERPRHSHSTSVTSVTSDVSDSSKSGQPTLSPAFAISGHNPPYADPTSSLSPRNQRRLTTAKSAMLIYAALLGLSPILKSLTRSTSSDSIWAISTGLLCMNVAFFDYGEGTGAHLPASISTNSALMASTVLASRLPSTTHVFSLTLFSIEVFGLFPIFRRHLRSNSWKGHVTLTIILIISACGGVFMTLTGGGRGAWIAGVVLGGILTFFSMGICSWWLIGLQKYKNEIYGPWDPARPIIRRSWD</sequence>
<feature type="region of interest" description="Disordered" evidence="8">
    <location>
        <begin position="1"/>
        <end position="26"/>
    </location>
</feature>
<evidence type="ECO:0000256" key="4">
    <source>
        <dbReference type="ARBA" id="ARBA00022502"/>
    </source>
</evidence>
<feature type="compositionally biased region" description="Basic residues" evidence="8">
    <location>
        <begin position="11"/>
        <end position="26"/>
    </location>
</feature>
<evidence type="ECO:0000256" key="8">
    <source>
        <dbReference type="SAM" id="MobiDB-lite"/>
    </source>
</evidence>
<dbReference type="InterPro" id="IPR009450">
    <property type="entry name" value="Plno_GlcNAc_GPI2"/>
</dbReference>
<feature type="transmembrane region" description="Helical" evidence="9">
    <location>
        <begin position="310"/>
        <end position="328"/>
    </location>
</feature>
<evidence type="ECO:0000256" key="1">
    <source>
        <dbReference type="ARBA" id="ARBA00004141"/>
    </source>
</evidence>
<feature type="region of interest" description="Disordered" evidence="8">
    <location>
        <begin position="161"/>
        <end position="223"/>
    </location>
</feature>
<dbReference type="AlphaFoldDB" id="A0A9P4KB39"/>
<evidence type="ECO:0000313" key="11">
    <source>
        <dbReference type="Proteomes" id="UP000800093"/>
    </source>
</evidence>
<feature type="transmembrane region" description="Helical" evidence="9">
    <location>
        <begin position="101"/>
        <end position="118"/>
    </location>
</feature>
<evidence type="ECO:0000256" key="6">
    <source>
        <dbReference type="ARBA" id="ARBA00022989"/>
    </source>
</evidence>
<accession>A0A9P4KB39</accession>
<dbReference type="GO" id="GO:0006506">
    <property type="term" value="P:GPI anchor biosynthetic process"/>
    <property type="evidence" value="ECO:0007669"/>
    <property type="project" value="UniProtKB-KW"/>
</dbReference>
<gene>
    <name evidence="10" type="ORF">CC78DRAFT_461483</name>
</gene>
<dbReference type="PIRSF" id="PIRSF016104">
    <property type="entry name" value="GPI2"/>
    <property type="match status" value="1"/>
</dbReference>
<feature type="compositionally biased region" description="Low complexity" evidence="8">
    <location>
        <begin position="179"/>
        <end position="193"/>
    </location>
</feature>
<keyword evidence="4" id="KW-0337">GPI-anchor biosynthesis</keyword>
<keyword evidence="11" id="KW-1185">Reference proteome</keyword>
<evidence type="ECO:0000256" key="9">
    <source>
        <dbReference type="SAM" id="Phobius"/>
    </source>
</evidence>
<comment type="caution">
    <text evidence="10">The sequence shown here is derived from an EMBL/GenBank/DDBJ whole genome shotgun (WGS) entry which is preliminary data.</text>
</comment>
<dbReference type="GO" id="GO:0000506">
    <property type="term" value="C:glycosylphosphatidylinositol-N-acetylglucosaminyltransferase (GPI-GnT) complex"/>
    <property type="evidence" value="ECO:0007669"/>
    <property type="project" value="TreeGrafter"/>
</dbReference>
<dbReference type="PANTHER" id="PTHR12982">
    <property type="entry name" value="PHOSPHATIDYLINOSITOL GLYCAN, CLASS C"/>
    <property type="match status" value="1"/>
</dbReference>
<feature type="transmembrane region" description="Helical" evidence="9">
    <location>
        <begin position="76"/>
        <end position="94"/>
    </location>
</feature>